<dbReference type="PROSITE" id="PS51704">
    <property type="entry name" value="GP_PDE"/>
    <property type="match status" value="1"/>
</dbReference>
<protein>
    <submittedName>
        <fullName evidence="2">Glycerophosphodiester phosphodiesterase</fullName>
    </submittedName>
</protein>
<accession>A0ABV5W6M4</accession>
<dbReference type="RefSeq" id="WP_344910442.1">
    <property type="nucleotide sequence ID" value="NZ_BAAAYO010000009.1"/>
</dbReference>
<reference evidence="2 3" key="1">
    <citation type="submission" date="2024-09" db="EMBL/GenBank/DDBJ databases">
        <authorList>
            <person name="Sun Q."/>
            <person name="Mori K."/>
        </authorList>
    </citation>
    <scope>NUCLEOTIDE SEQUENCE [LARGE SCALE GENOMIC DNA]</scope>
    <source>
        <strain evidence="2 3">JCM 12520</strain>
    </source>
</reference>
<dbReference type="Pfam" id="PF03009">
    <property type="entry name" value="GDPD"/>
    <property type="match status" value="1"/>
</dbReference>
<dbReference type="PANTHER" id="PTHR46211">
    <property type="entry name" value="GLYCEROPHOSPHORYL DIESTER PHOSPHODIESTERASE"/>
    <property type="match status" value="1"/>
</dbReference>
<name>A0ABV5W6M4_9BACL</name>
<dbReference type="Gene3D" id="3.20.20.190">
    <property type="entry name" value="Phosphatidylinositol (PI) phosphodiesterase"/>
    <property type="match status" value="1"/>
</dbReference>
<proteinExistence type="predicted"/>
<sequence length="242" mass="27626">MFMNLAHRGASQYAPENTLAAFYYGIQLGANGLETDLRISRDGVVFLLHDDRLERTTNGSGRHTDYTWAELQELDAGSWFAPAYAGERLISFETFAHLFGRKPLKLALELKDDGIEEEVAHVVRKYELQSNAVVTSFDFDSLRQLRRLDEHIPLGYLANQWDADLLERLKETRVGQLCPNAETLTKEQVNLLKREGFEVRAWKVKDEALMRHCLQCGVDGMTINFPEKLHEALNGEEASNRQ</sequence>
<dbReference type="InterPro" id="IPR030395">
    <property type="entry name" value="GP_PDE_dom"/>
</dbReference>
<dbReference type="SUPFAM" id="SSF51695">
    <property type="entry name" value="PLC-like phosphodiesterases"/>
    <property type="match status" value="1"/>
</dbReference>
<gene>
    <name evidence="2" type="ORF">ACFFNY_32005</name>
</gene>
<dbReference type="InterPro" id="IPR017946">
    <property type="entry name" value="PLC-like_Pdiesterase_TIM-brl"/>
</dbReference>
<feature type="domain" description="GP-PDE" evidence="1">
    <location>
        <begin position="2"/>
        <end position="233"/>
    </location>
</feature>
<evidence type="ECO:0000313" key="2">
    <source>
        <dbReference type="EMBL" id="MFB9756225.1"/>
    </source>
</evidence>
<dbReference type="EMBL" id="JBHMAG010000021">
    <property type="protein sequence ID" value="MFB9756225.1"/>
    <property type="molecule type" value="Genomic_DNA"/>
</dbReference>
<keyword evidence="3" id="KW-1185">Reference proteome</keyword>
<evidence type="ECO:0000259" key="1">
    <source>
        <dbReference type="PROSITE" id="PS51704"/>
    </source>
</evidence>
<comment type="caution">
    <text evidence="2">The sequence shown here is derived from an EMBL/GenBank/DDBJ whole genome shotgun (WGS) entry which is preliminary data.</text>
</comment>
<dbReference type="Proteomes" id="UP001589619">
    <property type="component" value="Unassembled WGS sequence"/>
</dbReference>
<dbReference type="PANTHER" id="PTHR46211:SF14">
    <property type="entry name" value="GLYCEROPHOSPHODIESTER PHOSPHODIESTERASE"/>
    <property type="match status" value="1"/>
</dbReference>
<organism evidence="2 3">
    <name type="scientific">Paenibacillus hodogayensis</name>
    <dbReference type="NCBI Taxonomy" id="279208"/>
    <lineage>
        <taxon>Bacteria</taxon>
        <taxon>Bacillati</taxon>
        <taxon>Bacillota</taxon>
        <taxon>Bacilli</taxon>
        <taxon>Bacillales</taxon>
        <taxon>Paenibacillaceae</taxon>
        <taxon>Paenibacillus</taxon>
    </lineage>
</organism>
<evidence type="ECO:0000313" key="3">
    <source>
        <dbReference type="Proteomes" id="UP001589619"/>
    </source>
</evidence>